<keyword evidence="3" id="KW-1185">Reference proteome</keyword>
<evidence type="ECO:0000313" key="2">
    <source>
        <dbReference type="EMBL" id="MFD1912971.1"/>
    </source>
</evidence>
<dbReference type="Gene3D" id="3.40.50.720">
    <property type="entry name" value="NAD(P)-binding Rossmann-like Domain"/>
    <property type="match status" value="1"/>
</dbReference>
<dbReference type="PANTHER" id="PTHR48079">
    <property type="entry name" value="PROTEIN YEEZ"/>
    <property type="match status" value="1"/>
</dbReference>
<dbReference type="Proteomes" id="UP001597353">
    <property type="component" value="Unassembled WGS sequence"/>
</dbReference>
<gene>
    <name evidence="2" type="ORF">ACFSGJ_12185</name>
</gene>
<protein>
    <submittedName>
        <fullName evidence="2">NAD-dependent epimerase/dehydratase family protein</fullName>
    </submittedName>
</protein>
<dbReference type="InterPro" id="IPR001509">
    <property type="entry name" value="Epimerase_deHydtase"/>
</dbReference>
<feature type="domain" description="NAD-dependent epimerase/dehydratase" evidence="1">
    <location>
        <begin position="3"/>
        <end position="217"/>
    </location>
</feature>
<sequence length="287" mass="30186">MKIALTGGTGYVGQFILAAARGAGHDVTLLTRRGTGADDHIPWSLGEAPPLAGFDALIHAAFDHVPGKYRRGEGSDPAGFLRRNLNGTQTLFDAAARGGVGRIVFLSSRAVYGDYPPGTTLDEDMPLRPDTLYGTVKAGGEAALADLAPGLDVAASLRATGVYGRAGPGLPHKWEGLFADFLAGRPISPRAGTELHGEDLARAILLLLTGRHHGVWNLSDILIDRHDLLREVARVAGRDLPLPARSGAPVSAMTTGRMGRLGWVPRGWDGLCRTLPDLVFAGSGRPG</sequence>
<dbReference type="InterPro" id="IPR036291">
    <property type="entry name" value="NAD(P)-bd_dom_sf"/>
</dbReference>
<accession>A0ABW4S6D3</accession>
<dbReference type="SUPFAM" id="SSF51735">
    <property type="entry name" value="NAD(P)-binding Rossmann-fold domains"/>
    <property type="match status" value="1"/>
</dbReference>
<dbReference type="Pfam" id="PF01370">
    <property type="entry name" value="Epimerase"/>
    <property type="match status" value="1"/>
</dbReference>
<dbReference type="PANTHER" id="PTHR48079:SF6">
    <property type="entry name" value="NAD(P)-BINDING DOMAIN-CONTAINING PROTEIN-RELATED"/>
    <property type="match status" value="1"/>
</dbReference>
<dbReference type="RefSeq" id="WP_390262034.1">
    <property type="nucleotide sequence ID" value="NZ_JBHUGH010000009.1"/>
</dbReference>
<proteinExistence type="predicted"/>
<dbReference type="CDD" id="cd08946">
    <property type="entry name" value="SDR_e"/>
    <property type="match status" value="1"/>
</dbReference>
<name>A0ABW4S6D3_9RHOB</name>
<evidence type="ECO:0000259" key="1">
    <source>
        <dbReference type="Pfam" id="PF01370"/>
    </source>
</evidence>
<dbReference type="EMBL" id="JBHUGH010000009">
    <property type="protein sequence ID" value="MFD1912971.1"/>
    <property type="molecule type" value="Genomic_DNA"/>
</dbReference>
<comment type="caution">
    <text evidence="2">The sequence shown here is derived from an EMBL/GenBank/DDBJ whole genome shotgun (WGS) entry which is preliminary data.</text>
</comment>
<evidence type="ECO:0000313" key="3">
    <source>
        <dbReference type="Proteomes" id="UP001597353"/>
    </source>
</evidence>
<dbReference type="InterPro" id="IPR051783">
    <property type="entry name" value="NAD(P)-dependent_oxidoreduct"/>
</dbReference>
<organism evidence="2 3">
    <name type="scientific">Halodurantibacterium flavum</name>
    <dbReference type="NCBI Taxonomy" id="1382802"/>
    <lineage>
        <taxon>Bacteria</taxon>
        <taxon>Pseudomonadati</taxon>
        <taxon>Pseudomonadota</taxon>
        <taxon>Alphaproteobacteria</taxon>
        <taxon>Rhodobacterales</taxon>
        <taxon>Paracoccaceae</taxon>
        <taxon>Halodurantibacterium</taxon>
    </lineage>
</organism>
<reference evidence="3" key="1">
    <citation type="journal article" date="2019" name="Int. J. Syst. Evol. Microbiol.">
        <title>The Global Catalogue of Microorganisms (GCM) 10K type strain sequencing project: providing services to taxonomists for standard genome sequencing and annotation.</title>
        <authorList>
            <consortium name="The Broad Institute Genomics Platform"/>
            <consortium name="The Broad Institute Genome Sequencing Center for Infectious Disease"/>
            <person name="Wu L."/>
            <person name="Ma J."/>
        </authorList>
    </citation>
    <scope>NUCLEOTIDE SEQUENCE [LARGE SCALE GENOMIC DNA]</scope>
    <source>
        <strain evidence="3">CGMCC 4.7242</strain>
    </source>
</reference>